<dbReference type="GO" id="GO:0071949">
    <property type="term" value="F:FAD binding"/>
    <property type="evidence" value="ECO:0007669"/>
    <property type="project" value="InterPro"/>
</dbReference>
<dbReference type="Gene3D" id="3.30.43.10">
    <property type="entry name" value="Uridine Diphospho-n-acetylenolpyruvylglucosamine Reductase, domain 2"/>
    <property type="match status" value="1"/>
</dbReference>
<dbReference type="InterPro" id="IPR036318">
    <property type="entry name" value="FAD-bd_PCMH-like_sf"/>
</dbReference>
<keyword evidence="10" id="KW-1185">Reference proteome</keyword>
<evidence type="ECO:0000313" key="8">
    <source>
        <dbReference type="EMBL" id="CAI0393596.1"/>
    </source>
</evidence>
<keyword evidence="5" id="KW-0274">FAD</keyword>
<evidence type="ECO:0000259" key="7">
    <source>
        <dbReference type="PROSITE" id="PS51387"/>
    </source>
</evidence>
<sequence length="519" mass="57857">MRKLTNRPTLPNMQTFLRSLVDNSDPSHPIAGAIYTPDHPSFLPVLHAHIHNLRFSTPSTPKPFLILTASHHSHVQAAVSAAAAHPTTVHMRIRSGGHDYEGHSYSSSSFSTTPFFILDMCHLRSIHVDIRTETAWVQCGATLGELFSAIAEKSPTHAFPAGVCPTVGVGGHLVGGGYGNLMRKHGLSVDNVVDARLVDARGEILDRESMGEDLFWAIRGGGPSFGVVLAYRVKLARVPDTVTVFRVERTLEENMTEVVHTWQHFAPAAHVDLFVRVLVEVVKKTVRAAFIGMFLGRSDRLLAMTRESFPELGLTESDCTESSWIETTPHWADFPRGTKAADVVLLSRRPRNLVHLKRKSDYVQRPIDRPGLEAIWRKMMEVEVVKMAFNPYGGRMSEIAAEATPFPHRAGNLWKIQYQVNWDEGGAEAERRHVALCREMYDYMTPYVSRNPRASFLNYKDLDLGVNGGGGGAAAAEGYGRSYFKGNFDRLVKIKSKVDPHNLFRHEQSVPTYLCKPKL</sequence>
<evidence type="ECO:0000256" key="6">
    <source>
        <dbReference type="ARBA" id="ARBA00023180"/>
    </source>
</evidence>
<dbReference type="Pfam" id="PF08031">
    <property type="entry name" value="BBE"/>
    <property type="match status" value="1"/>
</dbReference>
<keyword evidence="6" id="KW-0325">Glycoprotein</keyword>
<organism evidence="8 10">
    <name type="scientific">Linum tenue</name>
    <dbReference type="NCBI Taxonomy" id="586396"/>
    <lineage>
        <taxon>Eukaryota</taxon>
        <taxon>Viridiplantae</taxon>
        <taxon>Streptophyta</taxon>
        <taxon>Embryophyta</taxon>
        <taxon>Tracheophyta</taxon>
        <taxon>Spermatophyta</taxon>
        <taxon>Magnoliopsida</taxon>
        <taxon>eudicotyledons</taxon>
        <taxon>Gunneridae</taxon>
        <taxon>Pentapetalae</taxon>
        <taxon>rosids</taxon>
        <taxon>fabids</taxon>
        <taxon>Malpighiales</taxon>
        <taxon>Linaceae</taxon>
        <taxon>Linum</taxon>
    </lineage>
</organism>
<dbReference type="PROSITE" id="PS51387">
    <property type="entry name" value="FAD_PCMH"/>
    <property type="match status" value="1"/>
</dbReference>
<name>A0AAV0I885_9ROSI</name>
<proteinExistence type="inferred from homology"/>
<comment type="caution">
    <text evidence="8">The sequence shown here is derived from an EMBL/GenBank/DDBJ whole genome shotgun (WGS) entry which is preliminary data.</text>
</comment>
<evidence type="ECO:0000256" key="5">
    <source>
        <dbReference type="ARBA" id="ARBA00022827"/>
    </source>
</evidence>
<dbReference type="PANTHER" id="PTHR32448">
    <property type="entry name" value="OS08G0158400 PROTEIN"/>
    <property type="match status" value="1"/>
</dbReference>
<keyword evidence="4" id="KW-0732">Signal</keyword>
<dbReference type="EMBL" id="CAMGYJ010000003">
    <property type="protein sequence ID" value="CAI0393596.1"/>
    <property type="molecule type" value="Genomic_DNA"/>
</dbReference>
<dbReference type="GO" id="GO:0016491">
    <property type="term" value="F:oxidoreductase activity"/>
    <property type="evidence" value="ECO:0007669"/>
    <property type="project" value="InterPro"/>
</dbReference>
<dbReference type="InterPro" id="IPR016169">
    <property type="entry name" value="FAD-bd_PCMH_sub2"/>
</dbReference>
<keyword evidence="3" id="KW-0285">Flavoprotein</keyword>
<dbReference type="AlphaFoldDB" id="A0AAV0I885"/>
<feature type="domain" description="FAD-binding PCMH-type" evidence="7">
    <location>
        <begin position="59"/>
        <end position="238"/>
    </location>
</feature>
<dbReference type="InterPro" id="IPR006094">
    <property type="entry name" value="Oxid_FAD_bind_N"/>
</dbReference>
<evidence type="ECO:0000256" key="3">
    <source>
        <dbReference type="ARBA" id="ARBA00022630"/>
    </source>
</evidence>
<evidence type="ECO:0000256" key="1">
    <source>
        <dbReference type="ARBA" id="ARBA00001974"/>
    </source>
</evidence>
<dbReference type="Gene3D" id="3.30.465.10">
    <property type="match status" value="1"/>
</dbReference>
<dbReference type="InterPro" id="IPR016166">
    <property type="entry name" value="FAD-bd_PCMH"/>
</dbReference>
<evidence type="ECO:0000256" key="4">
    <source>
        <dbReference type="ARBA" id="ARBA00022729"/>
    </source>
</evidence>
<gene>
    <name evidence="9" type="ORF">LITE_LOCUS10423</name>
    <name evidence="8" type="ORF">LITE_LOCUS7997</name>
</gene>
<accession>A0AAV0I885</accession>
<dbReference type="Pfam" id="PF01565">
    <property type="entry name" value="FAD_binding_4"/>
    <property type="match status" value="1"/>
</dbReference>
<dbReference type="SUPFAM" id="SSF56176">
    <property type="entry name" value="FAD-binding/transporter-associated domain-like"/>
    <property type="match status" value="1"/>
</dbReference>
<evidence type="ECO:0000313" key="9">
    <source>
        <dbReference type="EMBL" id="CAI0399694.1"/>
    </source>
</evidence>
<comment type="cofactor">
    <cofactor evidence="1">
        <name>FAD</name>
        <dbReference type="ChEBI" id="CHEBI:57692"/>
    </cofactor>
</comment>
<dbReference type="Gene3D" id="3.40.462.20">
    <property type="match status" value="1"/>
</dbReference>
<evidence type="ECO:0000256" key="2">
    <source>
        <dbReference type="ARBA" id="ARBA00005466"/>
    </source>
</evidence>
<dbReference type="Proteomes" id="UP001154282">
    <property type="component" value="Unassembled WGS sequence"/>
</dbReference>
<dbReference type="InterPro" id="IPR016167">
    <property type="entry name" value="FAD-bd_PCMH_sub1"/>
</dbReference>
<protein>
    <recommendedName>
        <fullName evidence="7">FAD-binding PCMH-type domain-containing protein</fullName>
    </recommendedName>
</protein>
<dbReference type="EMBL" id="CAMGYJ010000004">
    <property type="protein sequence ID" value="CAI0399694.1"/>
    <property type="molecule type" value="Genomic_DNA"/>
</dbReference>
<evidence type="ECO:0000313" key="10">
    <source>
        <dbReference type="Proteomes" id="UP001154282"/>
    </source>
</evidence>
<dbReference type="InterPro" id="IPR012951">
    <property type="entry name" value="BBE"/>
</dbReference>
<comment type="similarity">
    <text evidence="2">Belongs to the oxygen-dependent FAD-linked oxidoreductase family.</text>
</comment>
<reference evidence="8" key="1">
    <citation type="submission" date="2022-08" db="EMBL/GenBank/DDBJ databases">
        <authorList>
            <person name="Gutierrez-Valencia J."/>
        </authorList>
    </citation>
    <scope>NUCLEOTIDE SEQUENCE</scope>
</reference>